<comment type="caution">
    <text evidence="2">The sequence shown here is derived from an EMBL/GenBank/DDBJ whole genome shotgun (WGS) entry which is preliminary data.</text>
</comment>
<accession>A0A4U1BWD9</accession>
<dbReference type="OrthoDB" id="1275068at2"/>
<keyword evidence="1" id="KW-0812">Transmembrane</keyword>
<sequence>MEPATPWVLFGYFDIFLLFLLITINIIIWKFNILKRVTWKISIPMVLLIFFFFPVMSTQVEVNNVYNHFKVVDGFNLLYIWFRWPTWWILGIIEMIVFVKIVRTKNKLTID</sequence>
<dbReference type="AlphaFoldDB" id="A0A4U1BWD9"/>
<dbReference type="EMBL" id="SWBO01000013">
    <property type="protein sequence ID" value="TKB97215.1"/>
    <property type="molecule type" value="Genomic_DNA"/>
</dbReference>
<evidence type="ECO:0008006" key="4">
    <source>
        <dbReference type="Google" id="ProtNLM"/>
    </source>
</evidence>
<evidence type="ECO:0000313" key="3">
    <source>
        <dbReference type="Proteomes" id="UP000310477"/>
    </source>
</evidence>
<evidence type="ECO:0000256" key="1">
    <source>
        <dbReference type="SAM" id="Phobius"/>
    </source>
</evidence>
<protein>
    <recommendedName>
        <fullName evidence="4">Lycopene cyclase domain-containing protein</fullName>
    </recommendedName>
</protein>
<feature type="transmembrane region" description="Helical" evidence="1">
    <location>
        <begin position="41"/>
        <end position="60"/>
    </location>
</feature>
<dbReference type="RefSeq" id="WP_136878248.1">
    <property type="nucleotide sequence ID" value="NZ_SWBO01000013.1"/>
</dbReference>
<dbReference type="Proteomes" id="UP000310477">
    <property type="component" value="Unassembled WGS sequence"/>
</dbReference>
<feature type="transmembrane region" description="Helical" evidence="1">
    <location>
        <begin position="6"/>
        <end position="29"/>
    </location>
</feature>
<reference evidence="2 3" key="1">
    <citation type="submission" date="2019-04" db="EMBL/GenBank/DDBJ databases">
        <title>Pedobacter sp. AR-2-6 sp. nov., isolated from Arctic soil.</title>
        <authorList>
            <person name="Dahal R.H."/>
            <person name="Kim D.-U."/>
        </authorList>
    </citation>
    <scope>NUCLEOTIDE SEQUENCE [LARGE SCALE GENOMIC DNA]</scope>
    <source>
        <strain evidence="2 3">AR-2-6</strain>
    </source>
</reference>
<proteinExistence type="predicted"/>
<evidence type="ECO:0000313" key="2">
    <source>
        <dbReference type="EMBL" id="TKB97215.1"/>
    </source>
</evidence>
<keyword evidence="3" id="KW-1185">Reference proteome</keyword>
<organism evidence="2 3">
    <name type="scientific">Pedobacter cryotolerans</name>
    <dbReference type="NCBI Taxonomy" id="2571270"/>
    <lineage>
        <taxon>Bacteria</taxon>
        <taxon>Pseudomonadati</taxon>
        <taxon>Bacteroidota</taxon>
        <taxon>Sphingobacteriia</taxon>
        <taxon>Sphingobacteriales</taxon>
        <taxon>Sphingobacteriaceae</taxon>
        <taxon>Pedobacter</taxon>
    </lineage>
</organism>
<keyword evidence="1" id="KW-1133">Transmembrane helix</keyword>
<name>A0A4U1BWD9_9SPHI</name>
<gene>
    <name evidence="2" type="ORF">FA045_16800</name>
</gene>
<feature type="transmembrane region" description="Helical" evidence="1">
    <location>
        <begin position="80"/>
        <end position="102"/>
    </location>
</feature>
<keyword evidence="1" id="KW-0472">Membrane</keyword>